<dbReference type="InterPro" id="IPR010732">
    <property type="entry name" value="T6SS_TssG-like"/>
</dbReference>
<name>A0ABT8EKS2_9BURK</name>
<evidence type="ECO:0000313" key="1">
    <source>
        <dbReference type="EMBL" id="MDN4121884.1"/>
    </source>
</evidence>
<proteinExistence type="predicted"/>
<dbReference type="EMBL" id="JAJHNU010000003">
    <property type="protein sequence ID" value="MDN4121884.1"/>
    <property type="molecule type" value="Genomic_DNA"/>
</dbReference>
<dbReference type="PANTHER" id="PTHR35564:SF4">
    <property type="entry name" value="CYTOPLASMIC PROTEIN"/>
    <property type="match status" value="1"/>
</dbReference>
<sequence length="325" mass="37402">MSSQQALDRLWQQLAEQPYEYDLYGLVRRLEALYQPVRPWGRNALPEHEAIRFGQLPSLQFAPSTVRHAQQQSPYPTIEISSFGLFGPNGPLPLHLTEYAHERLHHHKDQALHAFCNIFHHRLISLFYRAWADHQAAISLEQKIDSFSMQLSSLAHTNVIPPEIPSHAVHYYSGLLADNRRHAEGLTQLLQEYFQVPVGLQEHIPHWIPLAETQQWRLGQPTALNKHILGKKVRDAQYKFRLILGPLSYQQFLDFLPSAPYFSQLQAWVRLYSGIEQAWEVQLVLDKSQVPPMRVSQQHVLGRNTWLGKRPASKGHANELLLPGG</sequence>
<organism evidence="1 2">
    <name type="scientific">Alcaligenes endophyticus</name>
    <dbReference type="NCBI Taxonomy" id="1929088"/>
    <lineage>
        <taxon>Bacteria</taxon>
        <taxon>Pseudomonadati</taxon>
        <taxon>Pseudomonadota</taxon>
        <taxon>Betaproteobacteria</taxon>
        <taxon>Burkholderiales</taxon>
        <taxon>Alcaligenaceae</taxon>
        <taxon>Alcaligenes</taxon>
    </lineage>
</organism>
<dbReference type="Proteomes" id="UP001168613">
    <property type="component" value="Unassembled WGS sequence"/>
</dbReference>
<reference evidence="1" key="1">
    <citation type="submission" date="2021-11" db="EMBL/GenBank/DDBJ databases">
        <title>Draft genome sequence of Alcaligenes endophyticus type strain CCUG 75668T.</title>
        <authorList>
            <person name="Salva-Serra F."/>
            <person name="Duran R.E."/>
            <person name="Seeger M."/>
            <person name="Moore E.R.B."/>
            <person name="Jaen-Luchoro D."/>
        </authorList>
    </citation>
    <scope>NUCLEOTIDE SEQUENCE</scope>
    <source>
        <strain evidence="1">CCUG 75668</strain>
    </source>
</reference>
<evidence type="ECO:0000313" key="2">
    <source>
        <dbReference type="Proteomes" id="UP001168613"/>
    </source>
</evidence>
<dbReference type="NCBIfam" id="TIGR03347">
    <property type="entry name" value="VI_chp_1"/>
    <property type="match status" value="1"/>
</dbReference>
<protein>
    <submittedName>
        <fullName evidence="1">Type VI secretion system baseplate subunit TssG</fullName>
    </submittedName>
</protein>
<dbReference type="RefSeq" id="WP_266123108.1">
    <property type="nucleotide sequence ID" value="NZ_JAJHNU010000003.1"/>
</dbReference>
<keyword evidence="2" id="KW-1185">Reference proteome</keyword>
<dbReference type="Pfam" id="PF06996">
    <property type="entry name" value="T6SS_TssG"/>
    <property type="match status" value="1"/>
</dbReference>
<gene>
    <name evidence="1" type="primary">tssG</name>
    <name evidence="1" type="ORF">LMS43_11340</name>
</gene>
<accession>A0ABT8EKS2</accession>
<dbReference type="PANTHER" id="PTHR35564">
    <property type="match status" value="1"/>
</dbReference>
<comment type="caution">
    <text evidence="1">The sequence shown here is derived from an EMBL/GenBank/DDBJ whole genome shotgun (WGS) entry which is preliminary data.</text>
</comment>